<reference evidence="7 8" key="1">
    <citation type="journal article" date="2019" name="Nat. Plants">
        <title>Genome sequencing of Musa balbisiana reveals subgenome evolution and function divergence in polyploid bananas.</title>
        <authorList>
            <person name="Yao X."/>
        </authorList>
    </citation>
    <scope>NUCLEOTIDE SEQUENCE [LARGE SCALE GENOMIC DNA]</scope>
    <source>
        <strain evidence="8">cv. DH-PKW</strain>
        <tissue evidence="7">Leaves</tissue>
    </source>
</reference>
<dbReference type="STRING" id="52838.A0A4V4H9S0"/>
<feature type="transmembrane region" description="Helical" evidence="6">
    <location>
        <begin position="157"/>
        <end position="174"/>
    </location>
</feature>
<dbReference type="GO" id="GO:0022857">
    <property type="term" value="F:transmembrane transporter activity"/>
    <property type="evidence" value="ECO:0007669"/>
    <property type="project" value="InterPro"/>
</dbReference>
<feature type="transmembrane region" description="Helical" evidence="6">
    <location>
        <begin position="181"/>
        <end position="199"/>
    </location>
</feature>
<feature type="transmembrane region" description="Helical" evidence="6">
    <location>
        <begin position="130"/>
        <end position="151"/>
    </location>
</feature>
<comment type="similarity">
    <text evidence="2">Belongs to the nucleobase:cation symporter-2 (NCS2) (TC 2.A.40) family.</text>
</comment>
<comment type="caution">
    <text evidence="7">The sequence shown here is derived from an EMBL/GenBank/DDBJ whole genome shotgun (WGS) entry which is preliminary data.</text>
</comment>
<dbReference type="Pfam" id="PF00860">
    <property type="entry name" value="Xan_ur_permease"/>
    <property type="match status" value="1"/>
</dbReference>
<dbReference type="EMBL" id="PYDT01000001">
    <property type="protein sequence ID" value="THU72685.1"/>
    <property type="molecule type" value="Genomic_DNA"/>
</dbReference>
<evidence type="ECO:0000313" key="8">
    <source>
        <dbReference type="Proteomes" id="UP000317650"/>
    </source>
</evidence>
<dbReference type="InterPro" id="IPR006043">
    <property type="entry name" value="NCS2"/>
</dbReference>
<evidence type="ECO:0000256" key="4">
    <source>
        <dbReference type="ARBA" id="ARBA00022989"/>
    </source>
</evidence>
<organism evidence="7 8">
    <name type="scientific">Musa balbisiana</name>
    <name type="common">Banana</name>
    <dbReference type="NCBI Taxonomy" id="52838"/>
    <lineage>
        <taxon>Eukaryota</taxon>
        <taxon>Viridiplantae</taxon>
        <taxon>Streptophyta</taxon>
        <taxon>Embryophyta</taxon>
        <taxon>Tracheophyta</taxon>
        <taxon>Spermatophyta</taxon>
        <taxon>Magnoliopsida</taxon>
        <taxon>Liliopsida</taxon>
        <taxon>Zingiberales</taxon>
        <taxon>Musaceae</taxon>
        <taxon>Musa</taxon>
    </lineage>
</organism>
<feature type="transmembrane region" description="Helical" evidence="6">
    <location>
        <begin position="93"/>
        <end position="109"/>
    </location>
</feature>
<feature type="transmembrane region" description="Helical" evidence="6">
    <location>
        <begin position="38"/>
        <end position="57"/>
    </location>
</feature>
<feature type="transmembrane region" description="Helical" evidence="6">
    <location>
        <begin position="436"/>
        <end position="455"/>
    </location>
</feature>
<evidence type="ECO:0000256" key="6">
    <source>
        <dbReference type="SAM" id="Phobius"/>
    </source>
</evidence>
<accession>A0A4V4H9S0</accession>
<name>A0A4V4H9S0_MUSBA</name>
<protein>
    <recommendedName>
        <fullName evidence="9">Nucleobase-ascorbate transporter 2</fullName>
    </recommendedName>
</protein>
<sequence length="541" mass="59521">MAEVKPEEITHPPMDQLHGLEYCIDSNPSWGEAIALGFQHYILALGTAVMIPTLLVHLMGGTDDDKVKVVQTLLFVSGINTLLQTLFGTRLPIVIGGSYAFVVPIISIIHDSSLAQITDDHERFLQTMRAIQGALIVSSSIQIVLGYSQLWGICSRFFSPLGMVPVVSLVGFGLFDRGFPVVGRCVEIGIPMLILFIASSQYLKHLHVRRWPILERFSLLITIVIIWIYAYLLTVGGAYKHRPERTQVNCRTDRANLISSAPWIKIPYPLQWGAPTFDAGHSFGMMAAVLVSLIESTGAFKAAARLASATPPPAHVLSRGIGWQGIGILLDGLFGTASGSTVSVENVGLLGSTRVGSRRGNLELYLPPFHSPSLLLFTVFCSGLWVRMSSLRCHTELVFMITDATLKSFLSSALSVQAAVGLSLLQFTNMNSMRNLFIIGVSIFLGLSVPQYFFRYTLSAQHGPAHTNAGWFNDYINTIFSSPPAVALIVAVFLDNTLDVKDAAADRGMPWWTRFRTFKGDSRNEEFYTLPFNLNRFFAPS</sequence>
<evidence type="ECO:0000256" key="2">
    <source>
        <dbReference type="ARBA" id="ARBA00008821"/>
    </source>
</evidence>
<evidence type="ECO:0000313" key="7">
    <source>
        <dbReference type="EMBL" id="THU72685.1"/>
    </source>
</evidence>
<gene>
    <name evidence="7" type="ORF">C4D60_Mb04t14790</name>
</gene>
<keyword evidence="8" id="KW-1185">Reference proteome</keyword>
<evidence type="ECO:0000256" key="5">
    <source>
        <dbReference type="ARBA" id="ARBA00023136"/>
    </source>
</evidence>
<dbReference type="GO" id="GO:0016020">
    <property type="term" value="C:membrane"/>
    <property type="evidence" value="ECO:0007669"/>
    <property type="project" value="UniProtKB-SubCell"/>
</dbReference>
<dbReference type="AlphaFoldDB" id="A0A4V4H9S0"/>
<feature type="transmembrane region" description="Helical" evidence="6">
    <location>
        <begin position="219"/>
        <end position="239"/>
    </location>
</feature>
<comment type="subcellular location">
    <subcellularLocation>
        <location evidence="1">Membrane</location>
        <topology evidence="1">Multi-pass membrane protein</topology>
    </subcellularLocation>
</comment>
<evidence type="ECO:0000256" key="1">
    <source>
        <dbReference type="ARBA" id="ARBA00004141"/>
    </source>
</evidence>
<evidence type="ECO:0008006" key="9">
    <source>
        <dbReference type="Google" id="ProtNLM"/>
    </source>
</evidence>
<keyword evidence="4 6" id="KW-1133">Transmembrane helix</keyword>
<keyword evidence="5 6" id="KW-0472">Membrane</keyword>
<proteinExistence type="inferred from homology"/>
<dbReference type="Proteomes" id="UP000317650">
    <property type="component" value="Chromosome 4"/>
</dbReference>
<feature type="transmembrane region" description="Helical" evidence="6">
    <location>
        <begin position="475"/>
        <end position="494"/>
    </location>
</feature>
<keyword evidence="3 6" id="KW-0812">Transmembrane</keyword>
<evidence type="ECO:0000256" key="3">
    <source>
        <dbReference type="ARBA" id="ARBA00022692"/>
    </source>
</evidence>
<dbReference type="PANTHER" id="PTHR11119">
    <property type="entry name" value="XANTHINE-URACIL / VITAMIN C PERMEASE FAMILY MEMBER"/>
    <property type="match status" value="1"/>
</dbReference>